<keyword evidence="2" id="KW-1185">Reference proteome</keyword>
<dbReference type="Proteomes" id="UP000010808">
    <property type="component" value="Chromosome"/>
</dbReference>
<dbReference type="HOGENOM" id="CLU_1193254_0_0_7"/>
<evidence type="ECO:0000313" key="1">
    <source>
        <dbReference type="EMBL" id="CCO22303.1"/>
    </source>
</evidence>
<dbReference type="EMBL" id="FO203522">
    <property type="protein sequence ID" value="CCO22303.1"/>
    <property type="molecule type" value="Genomic_DNA"/>
</dbReference>
<reference evidence="1 2" key="1">
    <citation type="submission" date="2012-10" db="EMBL/GenBank/DDBJ databases">
        <authorList>
            <person name="Genoscope - CEA"/>
        </authorList>
    </citation>
    <scope>NUCLEOTIDE SEQUENCE [LARGE SCALE GENOMIC DNA]</scope>
    <source>
        <strain evidence="2">AM13 / DSM 14728</strain>
    </source>
</reference>
<accession>L0R6G8</accession>
<evidence type="ECO:0000313" key="2">
    <source>
        <dbReference type="Proteomes" id="UP000010808"/>
    </source>
</evidence>
<organism evidence="1 2">
    <name type="scientific">Maridesulfovibrio hydrothermalis AM13 = DSM 14728</name>
    <dbReference type="NCBI Taxonomy" id="1121451"/>
    <lineage>
        <taxon>Bacteria</taxon>
        <taxon>Pseudomonadati</taxon>
        <taxon>Thermodesulfobacteriota</taxon>
        <taxon>Desulfovibrionia</taxon>
        <taxon>Desulfovibrionales</taxon>
        <taxon>Desulfovibrionaceae</taxon>
        <taxon>Maridesulfovibrio</taxon>
    </lineage>
</organism>
<dbReference type="KEGG" id="dhy:DESAM_20012"/>
<dbReference type="STRING" id="1121451.DESAM_20012"/>
<dbReference type="AlphaFoldDB" id="L0R6G8"/>
<protein>
    <submittedName>
        <fullName evidence="1">Uncharacterized protein</fullName>
    </submittedName>
</protein>
<gene>
    <name evidence="1" type="ORF">DESAM_20012</name>
</gene>
<dbReference type="PATRIC" id="fig|1121451.3.peg.291"/>
<name>L0R6G8_9BACT</name>
<proteinExistence type="predicted"/>
<dbReference type="RefSeq" id="WP_015334913.1">
    <property type="nucleotide sequence ID" value="NC_020055.1"/>
</dbReference>
<sequence length="232" mass="26932">MDRHQISLTILPSYRVVAVGRDRKDGENRLDLLKNVESAFREMVYSNNLIPFLNEDKYSLSHGAYWNVKINNEPYLSNYYLFMVQHGEINSLNQLSEFETNVDALMNMDFLIKHLHGGLYAKVIVGSFDDDISKSVDRFLDSDNFKKNFTLDTKPCIGMYRDFNWYTQCLNGAELYFPVQLTNNSDVFHICSYCGNTFVGDAKEICVCNEQATKIRLTEEGEIYFIRNDKND</sequence>